<reference evidence="6 7" key="1">
    <citation type="submission" date="2018-01" db="EMBL/GenBank/DDBJ databases">
        <title>The whole genome sequencing and assembly of Paenibacillus chitinolyticus KCCM 41400 strain.</title>
        <authorList>
            <person name="Kim J.-Y."/>
            <person name="Park M.-K."/>
            <person name="Lee Y.-J."/>
            <person name="Yi H."/>
            <person name="Bahn Y.-S."/>
            <person name="Kim J.F."/>
            <person name="Lee D.-W."/>
        </authorList>
    </citation>
    <scope>NUCLEOTIDE SEQUENCE [LARGE SCALE GENOMIC DNA]</scope>
    <source>
        <strain evidence="6 7">KCCM 41400</strain>
    </source>
</reference>
<feature type="domain" description="AMP-binding enzyme C-terminal" evidence="4">
    <location>
        <begin position="395"/>
        <end position="468"/>
    </location>
</feature>
<dbReference type="PRINTS" id="PR00154">
    <property type="entry name" value="AMPBINDING"/>
</dbReference>
<dbReference type="GO" id="GO:0006631">
    <property type="term" value="P:fatty acid metabolic process"/>
    <property type="evidence" value="ECO:0007669"/>
    <property type="project" value="TreeGrafter"/>
</dbReference>
<dbReference type="KEGG" id="pchi:PC41400_06585"/>
<dbReference type="CDD" id="cd04433">
    <property type="entry name" value="AFD_class_I"/>
    <property type="match status" value="1"/>
</dbReference>
<dbReference type="RefSeq" id="WP_042229572.1">
    <property type="nucleotide sequence ID" value="NZ_CP026520.1"/>
</dbReference>
<organism evidence="6 7">
    <name type="scientific">Paenibacillus chitinolyticus</name>
    <dbReference type="NCBI Taxonomy" id="79263"/>
    <lineage>
        <taxon>Bacteria</taxon>
        <taxon>Bacillati</taxon>
        <taxon>Bacillota</taxon>
        <taxon>Bacilli</taxon>
        <taxon>Bacillales</taxon>
        <taxon>Paenibacillaceae</taxon>
        <taxon>Paenibacillus</taxon>
    </lineage>
</organism>
<protein>
    <submittedName>
        <fullName evidence="5">Acyl--CoA ligase</fullName>
    </submittedName>
    <submittedName>
        <fullName evidence="6">Long-chain fatty acid--CoA ligase</fullName>
    </submittedName>
</protein>
<evidence type="ECO:0000313" key="8">
    <source>
        <dbReference type="Proteomes" id="UP001527202"/>
    </source>
</evidence>
<sequence>MDAKLFFRQLLDHSGLCAVDGTHEVSYSRITELAQSHARMLEIAGLVADPNRGQRTVAIDVSVGWRAIPLFLAALRQKVTLVPVDPAKNPGLTENVLSWINPDLYITPELLNEDGELLPGLKPVTASPREELRDVAVVLYTSGTTGRPKGVMLTYGNIWSNVGSILGYFKPAPEDRLYLFRPLTYASAFTGELLPSLFRGAAVYFRPPDTNPLSTMKSIQRDGITILGTTPTVAATFARFRKRFDFGSLRCLMLSGECLTVRQAELIAEAFPGAAVWNAYGLTEASPRISCLTEVGAFLNRKGCVGKPLAGVEVKVLAEEAKGRAAAEGEEGVLYVRGPNVMKGYYGDPAATSLKIKGCWLRTGDRAVIREGDIYILGRADSLIIRGGVNMDPSEIESELMKLRGIKEALVFADHSEDRTRVHAWITCEKGVPMTQIRSTIVHEIKDSRLWPDVIEMKEELPKTASGKLIRPIQSLR</sequence>
<evidence type="ECO:0000259" key="4">
    <source>
        <dbReference type="Pfam" id="PF13193"/>
    </source>
</evidence>
<dbReference type="Gene3D" id="3.30.300.30">
    <property type="match status" value="1"/>
</dbReference>
<dbReference type="Proteomes" id="UP000288943">
    <property type="component" value="Chromosome"/>
</dbReference>
<dbReference type="PANTHER" id="PTHR43201">
    <property type="entry name" value="ACYL-COA SYNTHETASE"/>
    <property type="match status" value="1"/>
</dbReference>
<evidence type="ECO:0000313" key="7">
    <source>
        <dbReference type="Proteomes" id="UP000288943"/>
    </source>
</evidence>
<keyword evidence="8" id="KW-1185">Reference proteome</keyword>
<evidence type="ECO:0000259" key="3">
    <source>
        <dbReference type="Pfam" id="PF00501"/>
    </source>
</evidence>
<dbReference type="PANTHER" id="PTHR43201:SF5">
    <property type="entry name" value="MEDIUM-CHAIN ACYL-COA LIGASE ACSF2, MITOCHONDRIAL"/>
    <property type="match status" value="1"/>
</dbReference>
<dbReference type="Pfam" id="PF00501">
    <property type="entry name" value="AMP-binding"/>
    <property type="match status" value="1"/>
</dbReference>
<dbReference type="GO" id="GO:0031956">
    <property type="term" value="F:medium-chain fatty acid-CoA ligase activity"/>
    <property type="evidence" value="ECO:0007669"/>
    <property type="project" value="TreeGrafter"/>
</dbReference>
<dbReference type="InterPro" id="IPR045851">
    <property type="entry name" value="AMP-bd_C_sf"/>
</dbReference>
<proteinExistence type="inferred from homology"/>
<dbReference type="InterPro" id="IPR020845">
    <property type="entry name" value="AMP-binding_CS"/>
</dbReference>
<dbReference type="InterPro" id="IPR025110">
    <property type="entry name" value="AMP-bd_C"/>
</dbReference>
<dbReference type="OrthoDB" id="9762242at2"/>
<feature type="domain" description="AMP-dependent synthetase/ligase" evidence="3">
    <location>
        <begin position="18"/>
        <end position="346"/>
    </location>
</feature>
<dbReference type="EMBL" id="JAMDMJ010000008">
    <property type="protein sequence ID" value="MCY9595584.1"/>
    <property type="molecule type" value="Genomic_DNA"/>
</dbReference>
<name>A0A410WSC0_9BACL</name>
<comment type="similarity">
    <text evidence="1">Belongs to the ATP-dependent AMP-binding enzyme family.</text>
</comment>
<evidence type="ECO:0000256" key="2">
    <source>
        <dbReference type="ARBA" id="ARBA00022598"/>
    </source>
</evidence>
<dbReference type="Gene3D" id="3.40.50.12780">
    <property type="entry name" value="N-terminal domain of ligase-like"/>
    <property type="match status" value="1"/>
</dbReference>
<dbReference type="PROSITE" id="PS00455">
    <property type="entry name" value="AMP_BINDING"/>
    <property type="match status" value="1"/>
</dbReference>
<gene>
    <name evidence="5" type="ORF">M5X16_07360</name>
    <name evidence="6" type="ORF">PC41400_06585</name>
</gene>
<dbReference type="AlphaFoldDB" id="A0A410WSC0"/>
<dbReference type="InterPro" id="IPR000873">
    <property type="entry name" value="AMP-dep_synth/lig_dom"/>
</dbReference>
<dbReference type="SUPFAM" id="SSF56801">
    <property type="entry name" value="Acetyl-CoA synthetase-like"/>
    <property type="match status" value="1"/>
</dbReference>
<accession>A0A410WSC0</accession>
<dbReference type="InterPro" id="IPR020459">
    <property type="entry name" value="AMP-binding"/>
</dbReference>
<evidence type="ECO:0000256" key="1">
    <source>
        <dbReference type="ARBA" id="ARBA00006432"/>
    </source>
</evidence>
<dbReference type="Pfam" id="PF13193">
    <property type="entry name" value="AMP-binding_C"/>
    <property type="match status" value="1"/>
</dbReference>
<reference evidence="5 8" key="2">
    <citation type="submission" date="2022-05" db="EMBL/GenBank/DDBJ databases">
        <title>Genome Sequencing of Bee-Associated Microbes.</title>
        <authorList>
            <person name="Dunlap C."/>
        </authorList>
    </citation>
    <scope>NUCLEOTIDE SEQUENCE [LARGE SCALE GENOMIC DNA]</scope>
    <source>
        <strain evidence="5 8">NRRL B-23120</strain>
    </source>
</reference>
<keyword evidence="2 6" id="KW-0436">Ligase</keyword>
<dbReference type="InterPro" id="IPR042099">
    <property type="entry name" value="ANL_N_sf"/>
</dbReference>
<dbReference type="EMBL" id="CP026520">
    <property type="protein sequence ID" value="QAV17346.1"/>
    <property type="molecule type" value="Genomic_DNA"/>
</dbReference>
<evidence type="ECO:0000313" key="5">
    <source>
        <dbReference type="EMBL" id="MCY9595584.1"/>
    </source>
</evidence>
<dbReference type="GeneID" id="95374485"/>
<evidence type="ECO:0000313" key="6">
    <source>
        <dbReference type="EMBL" id="QAV17346.1"/>
    </source>
</evidence>
<dbReference type="Proteomes" id="UP001527202">
    <property type="component" value="Unassembled WGS sequence"/>
</dbReference>